<evidence type="ECO:0000313" key="9">
    <source>
        <dbReference type="Proteomes" id="UP000051236"/>
    </source>
</evidence>
<evidence type="ECO:0000256" key="3">
    <source>
        <dbReference type="ARBA" id="ARBA00022692"/>
    </source>
</evidence>
<dbReference type="PROSITE" id="PS50850">
    <property type="entry name" value="MFS"/>
    <property type="match status" value="1"/>
</dbReference>
<proteinExistence type="predicted"/>
<feature type="domain" description="Major facilitator superfamily (MFS) profile" evidence="7">
    <location>
        <begin position="45"/>
        <end position="472"/>
    </location>
</feature>
<dbReference type="PANTHER" id="PTHR43826:SF9">
    <property type="entry name" value="PROTEIN, PUTATIVE-RELATED"/>
    <property type="match status" value="1"/>
</dbReference>
<dbReference type="PANTHER" id="PTHR43826">
    <property type="entry name" value="GLUCOSE-6-PHOSPHATE EXCHANGER SLC37A4"/>
    <property type="match status" value="1"/>
</dbReference>
<evidence type="ECO:0000256" key="1">
    <source>
        <dbReference type="ARBA" id="ARBA00004651"/>
    </source>
</evidence>
<feature type="transmembrane region" description="Helical" evidence="6">
    <location>
        <begin position="343"/>
        <end position="360"/>
    </location>
</feature>
<dbReference type="Proteomes" id="UP000051236">
    <property type="component" value="Unassembled WGS sequence"/>
</dbReference>
<feature type="transmembrane region" description="Helical" evidence="6">
    <location>
        <begin position="372"/>
        <end position="395"/>
    </location>
</feature>
<comment type="caution">
    <text evidence="8">The sequence shown here is derived from an EMBL/GenBank/DDBJ whole genome shotgun (WGS) entry which is preliminary data.</text>
</comment>
<comment type="subcellular location">
    <subcellularLocation>
        <location evidence="1">Cell membrane</location>
        <topology evidence="1">Multi-pass membrane protein</topology>
    </subcellularLocation>
</comment>
<keyword evidence="5 6" id="KW-0472">Membrane</keyword>
<evidence type="ECO:0000256" key="2">
    <source>
        <dbReference type="ARBA" id="ARBA00022448"/>
    </source>
</evidence>
<dbReference type="AlphaFoldDB" id="A0A0R1XLP6"/>
<reference evidence="8 9" key="1">
    <citation type="journal article" date="2015" name="Genome Announc.">
        <title>Expanding the biotechnology potential of lactobacilli through comparative genomics of 213 strains and associated genera.</title>
        <authorList>
            <person name="Sun Z."/>
            <person name="Harris H.M."/>
            <person name="McCann A."/>
            <person name="Guo C."/>
            <person name="Argimon S."/>
            <person name="Zhang W."/>
            <person name="Yang X."/>
            <person name="Jeffery I.B."/>
            <person name="Cooney J.C."/>
            <person name="Kagawa T.F."/>
            <person name="Liu W."/>
            <person name="Song Y."/>
            <person name="Salvetti E."/>
            <person name="Wrobel A."/>
            <person name="Rasinkangas P."/>
            <person name="Parkhill J."/>
            <person name="Rea M.C."/>
            <person name="O'Sullivan O."/>
            <person name="Ritari J."/>
            <person name="Douillard F.P."/>
            <person name="Paul Ross R."/>
            <person name="Yang R."/>
            <person name="Briner A.E."/>
            <person name="Felis G.E."/>
            <person name="de Vos W.M."/>
            <person name="Barrangou R."/>
            <person name="Klaenhammer T.R."/>
            <person name="Caufield P.W."/>
            <person name="Cui Y."/>
            <person name="Zhang H."/>
            <person name="O'Toole P.W."/>
        </authorList>
    </citation>
    <scope>NUCLEOTIDE SEQUENCE [LARGE SCALE GENOMIC DNA]</scope>
    <source>
        <strain evidence="8 9">DSM 18527</strain>
    </source>
</reference>
<feature type="transmembrane region" description="Helical" evidence="6">
    <location>
        <begin position="276"/>
        <end position="298"/>
    </location>
</feature>
<dbReference type="InterPro" id="IPR051337">
    <property type="entry name" value="OPA_Antiporter"/>
</dbReference>
<dbReference type="GO" id="GO:0035435">
    <property type="term" value="P:phosphate ion transmembrane transport"/>
    <property type="evidence" value="ECO:0007669"/>
    <property type="project" value="TreeGrafter"/>
</dbReference>
<evidence type="ECO:0000313" key="8">
    <source>
        <dbReference type="EMBL" id="KRM30501.1"/>
    </source>
</evidence>
<dbReference type="STRING" id="1423734.FC83_GL001634"/>
<keyword evidence="9" id="KW-1185">Reference proteome</keyword>
<feature type="transmembrane region" description="Helical" evidence="6">
    <location>
        <begin position="310"/>
        <end position="331"/>
    </location>
</feature>
<dbReference type="InterPro" id="IPR011701">
    <property type="entry name" value="MFS"/>
</dbReference>
<keyword evidence="4 6" id="KW-1133">Transmembrane helix</keyword>
<dbReference type="PIRSF" id="PIRSF002808">
    <property type="entry name" value="Hexose_phosphate_transp"/>
    <property type="match status" value="1"/>
</dbReference>
<dbReference type="Gene3D" id="1.20.1250.20">
    <property type="entry name" value="MFS general substrate transporter like domains"/>
    <property type="match status" value="2"/>
</dbReference>
<dbReference type="EMBL" id="AZGA01000088">
    <property type="protein sequence ID" value="KRM30501.1"/>
    <property type="molecule type" value="Genomic_DNA"/>
</dbReference>
<dbReference type="eggNOG" id="COG2271">
    <property type="taxonomic scope" value="Bacteria"/>
</dbReference>
<sequence>MRYNGTVIILFIIGRQFVLKHFFALKRPTPLGLGVTKERQLWFKEFIKAFMVVFLVYFCMYLIRNNLSAAQPLLVQQNGISTTALGWIGYGFSLAYGIGKTVLGYVVDGKNTKRFMSFLLMLGALMTLIIGILFLMDKAPVGLILVLWSLNGLFQSPGGSASLSTISRWTTTTSRGKYIGIWNISHELGGAVAGIIALWGANHLFAGHVGGMFIFPAIIGLLVGCWGLFFGADDPKELGWDASEVIFDEKIPEADLAASTMSKWTIFKTFVMKSPWVWLLCIANVFVYVVRIGIVNWAPLYTVQQLHFTIAQGANTLLLFQLGGILGSVVWGWFSDVLKGRRAVVSIICLILTAFVVLGYRYGTTPLMINTALFGLGMLIYGPQLLIGVSVISFVPKTALNVSDGLTGTFAYIFGDLMAQVGFAAIADPKKNGLMIFGHLLHGWQDTFIVFYIAVILSILVLAIVAIGEEKRIKAQFD</sequence>
<dbReference type="InterPro" id="IPR020846">
    <property type="entry name" value="MFS_dom"/>
</dbReference>
<feature type="transmembrane region" description="Helical" evidence="6">
    <location>
        <begin position="178"/>
        <end position="199"/>
    </location>
</feature>
<gene>
    <name evidence="8" type="ORF">FC83_GL001634</name>
</gene>
<feature type="transmembrane region" description="Helical" evidence="6">
    <location>
        <begin position="407"/>
        <end position="427"/>
    </location>
</feature>
<dbReference type="SUPFAM" id="SSF103473">
    <property type="entry name" value="MFS general substrate transporter"/>
    <property type="match status" value="1"/>
</dbReference>
<organism evidence="8 9">
    <name type="scientific">Agrilactobacillus composti DSM 18527 = JCM 14202</name>
    <dbReference type="NCBI Taxonomy" id="1423734"/>
    <lineage>
        <taxon>Bacteria</taxon>
        <taxon>Bacillati</taxon>
        <taxon>Bacillota</taxon>
        <taxon>Bacilli</taxon>
        <taxon>Lactobacillales</taxon>
        <taxon>Lactobacillaceae</taxon>
        <taxon>Agrilactobacillus</taxon>
    </lineage>
</organism>
<evidence type="ECO:0000256" key="5">
    <source>
        <dbReference type="ARBA" id="ARBA00023136"/>
    </source>
</evidence>
<evidence type="ECO:0000256" key="4">
    <source>
        <dbReference type="ARBA" id="ARBA00022989"/>
    </source>
</evidence>
<keyword evidence="3 6" id="KW-0812">Transmembrane</keyword>
<name>A0A0R1XLP6_9LACO</name>
<feature type="transmembrane region" description="Helical" evidence="6">
    <location>
        <begin position="205"/>
        <end position="229"/>
    </location>
</feature>
<keyword evidence="2" id="KW-0813">Transport</keyword>
<dbReference type="PATRIC" id="fig|1423734.3.peg.1653"/>
<feature type="transmembrane region" description="Helical" evidence="6">
    <location>
        <begin position="118"/>
        <end position="136"/>
    </location>
</feature>
<feature type="transmembrane region" description="Helical" evidence="6">
    <location>
        <begin position="142"/>
        <end position="166"/>
    </location>
</feature>
<dbReference type="GO" id="GO:0061513">
    <property type="term" value="F:glucose 6-phosphate:phosphate antiporter activity"/>
    <property type="evidence" value="ECO:0007669"/>
    <property type="project" value="TreeGrafter"/>
</dbReference>
<evidence type="ECO:0000256" key="6">
    <source>
        <dbReference type="SAM" id="Phobius"/>
    </source>
</evidence>
<dbReference type="GO" id="GO:0005886">
    <property type="term" value="C:plasma membrane"/>
    <property type="evidence" value="ECO:0007669"/>
    <property type="project" value="UniProtKB-SubCell"/>
</dbReference>
<dbReference type="NCBIfam" id="NF007107">
    <property type="entry name" value="PRK09556.1"/>
    <property type="match status" value="1"/>
</dbReference>
<dbReference type="InterPro" id="IPR000849">
    <property type="entry name" value="Sugar_P_transporter"/>
</dbReference>
<feature type="transmembrane region" description="Helical" evidence="6">
    <location>
        <begin position="84"/>
        <end position="106"/>
    </location>
</feature>
<dbReference type="InterPro" id="IPR036259">
    <property type="entry name" value="MFS_trans_sf"/>
</dbReference>
<accession>A0A0R1XLP6</accession>
<protein>
    <submittedName>
        <fullName evidence="8">Sugar phosphate antiporter</fullName>
    </submittedName>
</protein>
<evidence type="ECO:0000259" key="7">
    <source>
        <dbReference type="PROSITE" id="PS50850"/>
    </source>
</evidence>
<feature type="transmembrane region" description="Helical" evidence="6">
    <location>
        <begin position="46"/>
        <end position="64"/>
    </location>
</feature>
<dbReference type="Pfam" id="PF07690">
    <property type="entry name" value="MFS_1"/>
    <property type="match status" value="1"/>
</dbReference>
<feature type="transmembrane region" description="Helical" evidence="6">
    <location>
        <begin position="447"/>
        <end position="467"/>
    </location>
</feature>